<keyword evidence="6" id="KW-0325">Glycoprotein</keyword>
<evidence type="ECO:0000256" key="6">
    <source>
        <dbReference type="ARBA" id="ARBA00023180"/>
    </source>
</evidence>
<evidence type="ECO:0000313" key="8">
    <source>
        <dbReference type="EMBL" id="CAD8874304.1"/>
    </source>
</evidence>
<comment type="similarity">
    <text evidence="1 7">Belongs to the peptidase S10 family.</text>
</comment>
<keyword evidence="4 7" id="KW-0732">Signal</keyword>
<dbReference type="EMBL" id="HBFR01002282">
    <property type="protein sequence ID" value="CAD8874304.1"/>
    <property type="molecule type" value="Transcribed_RNA"/>
</dbReference>
<feature type="chain" id="PRO_5031602285" description="Carboxypeptidase" evidence="7">
    <location>
        <begin position="23"/>
        <end position="582"/>
    </location>
</feature>
<evidence type="ECO:0000256" key="7">
    <source>
        <dbReference type="RuleBase" id="RU361156"/>
    </source>
</evidence>
<sequence length="582" mass="63615">MRISQYAIELAFTITTLALAAASVPQITVTDVADEDSNCHDIASSDACRSATDLESGAECVWCECAAVPSLCVTADEAKGLPAGVFNCDATASRVASPVISSQLAEDVAARSTKNTADAAHGLRGAFGTADAVDPKITSSRTYNFGARTVGHVGGEVDKSFCDADSSGKSYSGYVDLSGSAFDVDESKNYFYWFFESRSEDPSKDPLILWLTGGPGCSSTLALLTENGPCSVNAEGTGTVPNPYSWTEHANVIWLDQPAGVGYSYGTTNDKNEEMVGEDAYYFLQTFFQQYPQYAKMRLFIVGESYGGHYAPAIAHRTWLGNKGLKDGLIHINLAGLGIGNGLTDPHIQYGYYAEMAYNNSHGIKTVSEAVYEEMKSATPLCLQMIQTCNNLKTDFVCQSAQTYCGAFITSPYYASGLNPYDIRKECGDAALCYDFSNVEKFLNLDSTRDALHVTSESDSTWVTCNNDVNRQFAGDWMLDYAPFVADLANDGIRVMIYAGDCDFICNYMGNKAWALDLEWNHKEEFNAEDDKEFLDGGLVRVFQSFVFLQVYEAGHMVPSDQPEFSLAMIKEFMKDDIEVFV</sequence>
<keyword evidence="3 7" id="KW-0645">Protease</keyword>
<dbReference type="FunFam" id="1.10.287.410:FF:000002">
    <property type="entry name" value="Carboxypeptidase"/>
    <property type="match status" value="1"/>
</dbReference>
<dbReference type="EC" id="3.4.16.-" evidence="7"/>
<dbReference type="Pfam" id="PF00450">
    <property type="entry name" value="Peptidase_S10"/>
    <property type="match status" value="1"/>
</dbReference>
<dbReference type="AlphaFoldDB" id="A0A7S1B3Y1"/>
<dbReference type="InterPro" id="IPR001563">
    <property type="entry name" value="Peptidase_S10"/>
</dbReference>
<dbReference type="Gene3D" id="3.40.50.1820">
    <property type="entry name" value="alpha/beta hydrolase"/>
    <property type="match status" value="1"/>
</dbReference>
<evidence type="ECO:0000256" key="1">
    <source>
        <dbReference type="ARBA" id="ARBA00009431"/>
    </source>
</evidence>
<keyword evidence="5 7" id="KW-0378">Hydrolase</keyword>
<dbReference type="InterPro" id="IPR018202">
    <property type="entry name" value="Ser_caboxypep_ser_AS"/>
</dbReference>
<dbReference type="InterPro" id="IPR029058">
    <property type="entry name" value="AB_hydrolase_fold"/>
</dbReference>
<gene>
    <name evidence="8" type="ORF">CHYS00102_LOCUS1479</name>
</gene>
<feature type="signal peptide" evidence="7">
    <location>
        <begin position="1"/>
        <end position="22"/>
    </location>
</feature>
<evidence type="ECO:0000256" key="4">
    <source>
        <dbReference type="ARBA" id="ARBA00022729"/>
    </source>
</evidence>
<dbReference type="Gene3D" id="1.10.287.410">
    <property type="match status" value="1"/>
</dbReference>
<dbReference type="PANTHER" id="PTHR11802">
    <property type="entry name" value="SERINE PROTEASE FAMILY S10 SERINE CARBOXYPEPTIDASE"/>
    <property type="match status" value="1"/>
</dbReference>
<name>A0A7S1B3Y1_9STRA</name>
<dbReference type="GO" id="GO:0006508">
    <property type="term" value="P:proteolysis"/>
    <property type="evidence" value="ECO:0007669"/>
    <property type="project" value="UniProtKB-KW"/>
</dbReference>
<dbReference type="PANTHER" id="PTHR11802:SF113">
    <property type="entry name" value="SERINE CARBOXYPEPTIDASE CTSA-4.1"/>
    <property type="match status" value="1"/>
</dbReference>
<keyword evidence="2 7" id="KW-0121">Carboxypeptidase</keyword>
<evidence type="ECO:0000256" key="5">
    <source>
        <dbReference type="ARBA" id="ARBA00022801"/>
    </source>
</evidence>
<dbReference type="PROSITE" id="PS00131">
    <property type="entry name" value="CARBOXYPEPT_SER_SER"/>
    <property type="match status" value="1"/>
</dbReference>
<reference evidence="8" key="1">
    <citation type="submission" date="2021-01" db="EMBL/GenBank/DDBJ databases">
        <authorList>
            <person name="Corre E."/>
            <person name="Pelletier E."/>
            <person name="Niang G."/>
            <person name="Scheremetjew M."/>
            <person name="Finn R."/>
            <person name="Kale V."/>
            <person name="Holt S."/>
            <person name="Cochrane G."/>
            <person name="Meng A."/>
            <person name="Brown T."/>
            <person name="Cohen L."/>
        </authorList>
    </citation>
    <scope>NUCLEOTIDE SEQUENCE</scope>
    <source>
        <strain evidence="8">308</strain>
    </source>
</reference>
<dbReference type="SUPFAM" id="SSF53474">
    <property type="entry name" value="alpha/beta-Hydrolases"/>
    <property type="match status" value="1"/>
</dbReference>
<evidence type="ECO:0000256" key="2">
    <source>
        <dbReference type="ARBA" id="ARBA00022645"/>
    </source>
</evidence>
<dbReference type="PRINTS" id="PR00724">
    <property type="entry name" value="CRBOXYPTASEC"/>
</dbReference>
<organism evidence="8">
    <name type="scientific">Corethron hystrix</name>
    <dbReference type="NCBI Taxonomy" id="216773"/>
    <lineage>
        <taxon>Eukaryota</taxon>
        <taxon>Sar</taxon>
        <taxon>Stramenopiles</taxon>
        <taxon>Ochrophyta</taxon>
        <taxon>Bacillariophyta</taxon>
        <taxon>Coscinodiscophyceae</taxon>
        <taxon>Corethrophycidae</taxon>
        <taxon>Corethrales</taxon>
        <taxon>Corethraceae</taxon>
        <taxon>Corethron</taxon>
    </lineage>
</organism>
<dbReference type="GO" id="GO:0004185">
    <property type="term" value="F:serine-type carboxypeptidase activity"/>
    <property type="evidence" value="ECO:0007669"/>
    <property type="project" value="UniProtKB-UniRule"/>
</dbReference>
<proteinExistence type="inferred from homology"/>
<accession>A0A7S1B3Y1</accession>
<evidence type="ECO:0000256" key="3">
    <source>
        <dbReference type="ARBA" id="ARBA00022670"/>
    </source>
</evidence>
<protein>
    <recommendedName>
        <fullName evidence="7">Carboxypeptidase</fullName>
        <ecNumber evidence="7">3.4.16.-</ecNumber>
    </recommendedName>
</protein>